<dbReference type="CDD" id="cd12318">
    <property type="entry name" value="RRM5_RBM19_like"/>
    <property type="match status" value="1"/>
</dbReference>
<dbReference type="EMBL" id="DS566006">
    <property type="status" value="NOT_ANNOTATED_CDS"/>
    <property type="molecule type" value="Genomic_DNA"/>
</dbReference>
<dbReference type="GO" id="GO:0044715">
    <property type="term" value="F:8-oxo-dGDP phosphatase activity"/>
    <property type="evidence" value="ECO:0007669"/>
    <property type="project" value="UniProtKB-ARBA"/>
</dbReference>
<feature type="compositionally biased region" description="Basic and acidic residues" evidence="3">
    <location>
        <begin position="561"/>
        <end position="580"/>
    </location>
</feature>
<evidence type="ECO:0000256" key="1">
    <source>
        <dbReference type="ARBA" id="ARBA00022884"/>
    </source>
</evidence>
<dbReference type="Proteomes" id="UP000005238">
    <property type="component" value="Unassembled WGS sequence"/>
</dbReference>
<feature type="domain" description="Nudix hydrolase" evidence="5">
    <location>
        <begin position="127"/>
        <end position="282"/>
    </location>
</feature>
<dbReference type="SUPFAM" id="SSF55811">
    <property type="entry name" value="Nudix"/>
    <property type="match status" value="1"/>
</dbReference>
<dbReference type="InterPro" id="IPR000086">
    <property type="entry name" value="NUDIX_hydrolase_dom"/>
</dbReference>
<organism evidence="6 7">
    <name type="scientific">Phytophthora ramorum</name>
    <name type="common">Sudden oak death agent</name>
    <dbReference type="NCBI Taxonomy" id="164328"/>
    <lineage>
        <taxon>Eukaryota</taxon>
        <taxon>Sar</taxon>
        <taxon>Stramenopiles</taxon>
        <taxon>Oomycota</taxon>
        <taxon>Peronosporomycetes</taxon>
        <taxon>Peronosporales</taxon>
        <taxon>Peronosporaceae</taxon>
        <taxon>Phytophthora</taxon>
    </lineage>
</organism>
<dbReference type="STRING" id="164328.H3GG11"/>
<dbReference type="Gene3D" id="3.90.79.10">
    <property type="entry name" value="Nucleoside Triphosphate Pyrophosphohydrolase"/>
    <property type="match status" value="1"/>
</dbReference>
<dbReference type="VEuPathDB" id="FungiDB:KRP23_888"/>
<dbReference type="CDD" id="cd03676">
    <property type="entry name" value="NUDIX_Tnr3_like"/>
    <property type="match status" value="1"/>
</dbReference>
<dbReference type="eggNOG" id="KOG4313">
    <property type="taxonomic scope" value="Eukaryota"/>
</dbReference>
<feature type="domain" description="RRM" evidence="4">
    <location>
        <begin position="1043"/>
        <end position="1120"/>
    </location>
</feature>
<dbReference type="InterPro" id="IPR015797">
    <property type="entry name" value="NUDIX_hydrolase-like_dom_sf"/>
</dbReference>
<feature type="region of interest" description="Disordered" evidence="3">
    <location>
        <begin position="536"/>
        <end position="621"/>
    </location>
</feature>
<dbReference type="FunCoup" id="H3GG11">
    <property type="interactions" value="188"/>
</dbReference>
<dbReference type="InParanoid" id="H3GG11"/>
<dbReference type="FunFam" id="3.30.70.330:FF:000738">
    <property type="entry name" value="RNA-binding motif protein 19"/>
    <property type="match status" value="1"/>
</dbReference>
<evidence type="ECO:0000313" key="6">
    <source>
        <dbReference type="EnsemblProtists" id="Phyra74707"/>
    </source>
</evidence>
<dbReference type="VEuPathDB" id="FungiDB:KRP22_6187"/>
<dbReference type="OMA" id="FNNTCIQ"/>
<dbReference type="FunFam" id="3.30.70.330:FF:001460">
    <property type="entry name" value="RNA-binding protein"/>
    <property type="match status" value="1"/>
</dbReference>
<dbReference type="InterPro" id="IPR031804">
    <property type="entry name" value="DUF4743"/>
</dbReference>
<dbReference type="VEuPathDB" id="FungiDB:KRP23_889"/>
<dbReference type="eggNOG" id="KOG0110">
    <property type="taxonomic scope" value="Eukaryota"/>
</dbReference>
<reference evidence="6" key="2">
    <citation type="submission" date="2015-06" db="UniProtKB">
        <authorList>
            <consortium name="EnsemblProtists"/>
        </authorList>
    </citation>
    <scope>IDENTIFICATION</scope>
    <source>
        <strain evidence="6">Pr102</strain>
    </source>
</reference>
<dbReference type="SUPFAM" id="SSF54928">
    <property type="entry name" value="RNA-binding domain, RBD"/>
    <property type="match status" value="4"/>
</dbReference>
<dbReference type="VEuPathDB" id="FungiDB:KRP22_6188"/>
<keyword evidence="7" id="KW-1185">Reference proteome</keyword>
<dbReference type="GO" id="GO:0000381">
    <property type="term" value="P:regulation of alternative mRNA splicing, via spliceosome"/>
    <property type="evidence" value="ECO:0000318"/>
    <property type="project" value="GO_Central"/>
</dbReference>
<dbReference type="Pfam" id="PF15916">
    <property type="entry name" value="DUF4743"/>
    <property type="match status" value="1"/>
</dbReference>
<dbReference type="CDD" id="cd12317">
    <property type="entry name" value="RRM4_RBM19_RRM3_MRD1"/>
    <property type="match status" value="1"/>
</dbReference>
<feature type="region of interest" description="Disordered" evidence="3">
    <location>
        <begin position="455"/>
        <end position="487"/>
    </location>
</feature>
<dbReference type="Pfam" id="PF00076">
    <property type="entry name" value="RRM_1"/>
    <property type="match status" value="5"/>
</dbReference>
<dbReference type="PROSITE" id="PS51462">
    <property type="entry name" value="NUDIX"/>
    <property type="match status" value="1"/>
</dbReference>
<dbReference type="PROSITE" id="PS50102">
    <property type="entry name" value="RRM"/>
    <property type="match status" value="5"/>
</dbReference>
<evidence type="ECO:0000256" key="2">
    <source>
        <dbReference type="PROSITE-ProRule" id="PRU00176"/>
    </source>
</evidence>
<dbReference type="InterPro" id="IPR012677">
    <property type="entry name" value="Nucleotide-bd_a/b_plait_sf"/>
</dbReference>
<feature type="domain" description="RRM" evidence="4">
    <location>
        <begin position="626"/>
        <end position="703"/>
    </location>
</feature>
<dbReference type="InterPro" id="IPR035979">
    <property type="entry name" value="RBD_domain_sf"/>
</dbReference>
<evidence type="ECO:0008006" key="8">
    <source>
        <dbReference type="Google" id="ProtNLM"/>
    </source>
</evidence>
<dbReference type="InterPro" id="IPR034423">
    <property type="entry name" value="RBM19_RRM5"/>
</dbReference>
<dbReference type="FunFam" id="3.90.79.10:FF:000019">
    <property type="entry name" value="Thiamin pyrophosphokinase, putative"/>
    <property type="match status" value="1"/>
</dbReference>
<sequence>MKDSMAWRPLVARVTSWAREAYVPLRIMLHPVEGEVWGHALGTQGPCTSVVAGLVPTQQRERLSKFRDLLEVTEDEIVMTPRFRTVEERSQAFQKMEAELKQEGAFPFWQDEFYTAKTTFSSPTLFTYHRGVGPFFGLSQFATHLNGFVRDKETDAVSHVWIATRSASKKRWPLMRDTIVGGGLPANISALDNMVKEAEEEAGLAPAWTRPRFVAAGSMSYVSKHPYGLTNDTMLIYDVEMSSDIVPANQDGEVESFDLLPVQDALAQLWSEPERFKPDVCLLLLDFFVRHGMLTPDNFTDYEDLQRALRSTVNPYDALNRDRLTTGSEVMAAAASTNDPKDAAPEADTRLYVQNLPAYVDSARLREHFAAQGEVTDACVIRTKDGSKSRRFGFVGFKSAQQAEQARKFFHQSFFDTCKINVRVALARESGDMERPWSKYSAGSGLYQKLHPESGVVAASSDEKATPEKKDVKGKKTGAQEETSGEFQEFMETMQARSKTKFWANDDVQGPADGTTATKDVVIADAEDSDDEYQELGALKPDDDGDEEGEAGAVGSKKSKKSEAMSDMDFLRSKVSKNVDNDSDNEDGNEDMKDADDEKHSKPTSDKKNTSTSDVLASNEDNEPTARLFVRNLPFTAVEEDLEALCSTYGPVEEVHMPLDDTRRRKGYGFILFRTTVDAQTALMALNGMAFQGRCLHVIFARSKPVKLDPEAALADPNLTYKQRKELERQIQAQKKTGWNASYIRGDATVGSLAERMGVKRGEIMDKEQGNMAVRLAIGETMLVKENKDFFAREGVDLNAIEGALVKKPSQQQQQSKKIERSTTVILIKNLPHTTEEEELAQLFRKYGEIGRFLLPPSKTLAVVEFLEPSEARKAFRSLAYKKYQHVPLYLEWAPVKVFDRPASASWSAKTSASEQKGIKTTSTVVPGVDDDGDAAVGDASHTICVKNLNFSTKEPTLEKIFERCGKLRKVTVARRKDPKRGMLSMGFGFVEYVDSKHTESALQTLQSTIVDGHALNLKLSQKKASAAPKRAAGDGEGEGRKSKIIVRNVAFEATSNEIRELFGAFGQLKRVRMPKKFDGRHRGFAFVEFLTEQEARNAFSALASSHLYGRHLVLEWAEDADDIDTLRAKATRDLSAINESDRRKRMKRQKEDEQDDMDF</sequence>
<dbReference type="CDD" id="cd12565">
    <property type="entry name" value="RRM1_MRD1"/>
    <property type="match status" value="1"/>
</dbReference>
<dbReference type="GO" id="GO:0005730">
    <property type="term" value="C:nucleolus"/>
    <property type="evidence" value="ECO:0000318"/>
    <property type="project" value="GO_Central"/>
</dbReference>
<feature type="domain" description="RRM" evidence="4">
    <location>
        <begin position="942"/>
        <end position="1023"/>
    </location>
</feature>
<dbReference type="HOGENOM" id="CLU_008479_0_0_1"/>
<dbReference type="Pfam" id="PF00293">
    <property type="entry name" value="NUDIX"/>
    <property type="match status" value="1"/>
</dbReference>
<feature type="domain" description="RRM" evidence="4">
    <location>
        <begin position="349"/>
        <end position="429"/>
    </location>
</feature>
<dbReference type="FunFam" id="3.30.70.330:FF:002019">
    <property type="match status" value="1"/>
</dbReference>
<feature type="region of interest" description="Disordered" evidence="3">
    <location>
        <begin position="1138"/>
        <end position="1160"/>
    </location>
</feature>
<dbReference type="GO" id="GO:0003729">
    <property type="term" value="F:mRNA binding"/>
    <property type="evidence" value="ECO:0000318"/>
    <property type="project" value="GO_Central"/>
</dbReference>
<evidence type="ECO:0000313" key="7">
    <source>
        <dbReference type="Proteomes" id="UP000005238"/>
    </source>
</evidence>
<dbReference type="CDD" id="cd12320">
    <property type="entry name" value="RRM6_RBM19_RRM5_MRD1"/>
    <property type="match status" value="1"/>
</dbReference>
<evidence type="ECO:0000259" key="5">
    <source>
        <dbReference type="PROSITE" id="PS51462"/>
    </source>
</evidence>
<accession>H3GG11</accession>
<name>H3GG11_PHYRM</name>
<evidence type="ECO:0000259" key="4">
    <source>
        <dbReference type="PROSITE" id="PS50102"/>
    </source>
</evidence>
<dbReference type="PANTHER" id="PTHR10352">
    <property type="entry name" value="EUKARYOTIC TRANSLATION INITIATION FACTOR 3 SUBUNIT G"/>
    <property type="match status" value="1"/>
</dbReference>
<dbReference type="EnsemblProtists" id="Phyra74707">
    <property type="protein sequence ID" value="Phyra74707"/>
    <property type="gene ID" value="Phyra74707"/>
</dbReference>
<feature type="domain" description="RRM" evidence="4">
    <location>
        <begin position="824"/>
        <end position="896"/>
    </location>
</feature>
<evidence type="ECO:0000256" key="3">
    <source>
        <dbReference type="SAM" id="MobiDB-lite"/>
    </source>
</evidence>
<dbReference type="GO" id="GO:0016607">
    <property type="term" value="C:nuclear speck"/>
    <property type="evidence" value="ECO:0000318"/>
    <property type="project" value="GO_Central"/>
</dbReference>
<dbReference type="AlphaFoldDB" id="H3GG11"/>
<dbReference type="Gene3D" id="3.30.70.330">
    <property type="match status" value="5"/>
</dbReference>
<dbReference type="SMART" id="SM00360">
    <property type="entry name" value="RRM"/>
    <property type="match status" value="5"/>
</dbReference>
<keyword evidence="1 2" id="KW-0694">RNA-binding</keyword>
<proteinExistence type="predicted"/>
<protein>
    <recommendedName>
        <fullName evidence="8">Multiple RNA-binding domain-containing protein 1</fullName>
    </recommendedName>
</protein>
<reference evidence="7" key="1">
    <citation type="journal article" date="2006" name="Science">
        <title>Phytophthora genome sequences uncover evolutionary origins and mechanisms of pathogenesis.</title>
        <authorList>
            <person name="Tyler B.M."/>
            <person name="Tripathy S."/>
            <person name="Zhang X."/>
            <person name="Dehal P."/>
            <person name="Jiang R.H."/>
            <person name="Aerts A."/>
            <person name="Arredondo F.D."/>
            <person name="Baxter L."/>
            <person name="Bensasson D."/>
            <person name="Beynon J.L."/>
            <person name="Chapman J."/>
            <person name="Damasceno C.M."/>
            <person name="Dorrance A.E."/>
            <person name="Dou D."/>
            <person name="Dickerman A.W."/>
            <person name="Dubchak I.L."/>
            <person name="Garbelotto M."/>
            <person name="Gijzen M."/>
            <person name="Gordon S.G."/>
            <person name="Govers F."/>
            <person name="Grunwald N.J."/>
            <person name="Huang W."/>
            <person name="Ivors K.L."/>
            <person name="Jones R.W."/>
            <person name="Kamoun S."/>
            <person name="Krampis K."/>
            <person name="Lamour K.H."/>
            <person name="Lee M.K."/>
            <person name="McDonald W.H."/>
            <person name="Medina M."/>
            <person name="Meijer H.J."/>
            <person name="Nordberg E.K."/>
            <person name="Maclean D.J."/>
            <person name="Ospina-Giraldo M.D."/>
            <person name="Morris P.F."/>
            <person name="Phuntumart V."/>
            <person name="Putnam N.H."/>
            <person name="Rash S."/>
            <person name="Rose J.K."/>
            <person name="Sakihama Y."/>
            <person name="Salamov A.A."/>
            <person name="Savidor A."/>
            <person name="Scheuring C.F."/>
            <person name="Smith B.M."/>
            <person name="Sobral B.W."/>
            <person name="Terry A."/>
            <person name="Torto-Alalibo T.A."/>
            <person name="Win J."/>
            <person name="Xu Z."/>
            <person name="Zhang H."/>
            <person name="Grigoriev I.V."/>
            <person name="Rokhsar D.S."/>
            <person name="Boore J.L."/>
        </authorList>
    </citation>
    <scope>NUCLEOTIDE SEQUENCE [LARGE SCALE GENOMIC DNA]</scope>
    <source>
        <strain evidence="7">Pr102</strain>
    </source>
</reference>
<dbReference type="InterPro" id="IPR000504">
    <property type="entry name" value="RRM_dom"/>
</dbReference>
<feature type="compositionally biased region" description="Basic and acidic residues" evidence="3">
    <location>
        <begin position="461"/>
        <end position="471"/>
    </location>
</feature>
<feature type="compositionally biased region" description="Basic and acidic residues" evidence="3">
    <location>
        <begin position="590"/>
        <end position="609"/>
    </location>
</feature>